<evidence type="ECO:0000256" key="4">
    <source>
        <dbReference type="ARBA" id="ARBA00022884"/>
    </source>
</evidence>
<dbReference type="GeneID" id="65246737"/>
<evidence type="ECO:0000256" key="2">
    <source>
        <dbReference type="ARBA" id="ARBA00014389"/>
    </source>
</evidence>
<evidence type="ECO:0000256" key="8">
    <source>
        <dbReference type="PIRNR" id="PIRNR003947"/>
    </source>
</evidence>
<dbReference type="Pfam" id="PF00952">
    <property type="entry name" value="Bunya_nucleocap"/>
    <property type="match status" value="1"/>
</dbReference>
<dbReference type="Proteomes" id="UP000125522">
    <property type="component" value="Genome"/>
</dbReference>
<proteinExistence type="inferred from homology"/>
<organism evidence="9 10">
    <name type="scientific">Macaua virus</name>
    <dbReference type="NCBI Taxonomy" id="273352"/>
    <lineage>
        <taxon>Viruses</taxon>
        <taxon>Riboviria</taxon>
        <taxon>Orthornavirae</taxon>
        <taxon>Negarnaviricota</taxon>
        <taxon>Polyploviricotina</taxon>
        <taxon>Bunyaviricetes</taxon>
        <taxon>Elliovirales</taxon>
        <taxon>Peribunyaviridae</taxon>
        <taxon>Orthobunyavirus</taxon>
        <taxon>Orthobunyavirus macauaense</taxon>
    </lineage>
</organism>
<dbReference type="Gene3D" id="1.20.142.20">
    <property type="match status" value="1"/>
</dbReference>
<name>H6U329_9VIRU</name>
<dbReference type="GO" id="GO:0019013">
    <property type="term" value="C:viral nucleocapsid"/>
    <property type="evidence" value="ECO:0007669"/>
    <property type="project" value="UniProtKB-UniRule"/>
</dbReference>
<evidence type="ECO:0000256" key="6">
    <source>
        <dbReference type="ARBA" id="ARBA00023274"/>
    </source>
</evidence>
<dbReference type="EMBL" id="JN572070">
    <property type="protein sequence ID" value="AEZ35263.1"/>
    <property type="molecule type" value="Viral_cRNA"/>
</dbReference>
<dbReference type="PIRSF" id="PIRSF003947">
    <property type="entry name" value="N_OrthobunV"/>
    <property type="match status" value="1"/>
</dbReference>
<evidence type="ECO:0000256" key="5">
    <source>
        <dbReference type="ARBA" id="ARBA00023086"/>
    </source>
</evidence>
<keyword evidence="5 8" id="KW-0543">Viral nucleoprotein</keyword>
<evidence type="ECO:0000256" key="3">
    <source>
        <dbReference type="ARBA" id="ARBA00022844"/>
    </source>
</evidence>
<reference evidence="9 10" key="1">
    <citation type="journal article" date="2012" name="J. Gen. Virol.">
        <title>Genetic characterization of the Wyeomyia group of orthobunyaviruses and their phylogenetic relationships.</title>
        <authorList>
            <person name="Chowdhary R."/>
            <person name="Street C."/>
            <person name="Travassos da Rosa A."/>
            <person name="Nunes M."/>
            <person name="Tee K.K."/>
            <person name="Hutchison S.K."/>
            <person name="Vasconcelos P.F."/>
            <person name="Tesh R."/>
            <person name="Lipkin W.I."/>
            <person name="Briese T."/>
        </authorList>
    </citation>
    <scope>NUCLEOTIDE SEQUENCE [LARGE SCALE GENOMIC DNA]</scope>
    <source>
        <strain evidence="9 10">BeAr306329</strain>
    </source>
</reference>
<evidence type="ECO:0000313" key="10">
    <source>
        <dbReference type="Proteomes" id="UP000125522"/>
    </source>
</evidence>
<dbReference type="GO" id="GO:1990904">
    <property type="term" value="C:ribonucleoprotein complex"/>
    <property type="evidence" value="ECO:0007669"/>
    <property type="project" value="UniProtKB-KW"/>
</dbReference>
<keyword evidence="4 8" id="KW-0694">RNA-binding</keyword>
<dbReference type="GO" id="GO:0003723">
    <property type="term" value="F:RNA binding"/>
    <property type="evidence" value="ECO:0007669"/>
    <property type="project" value="UniProtKB-UniRule"/>
</dbReference>
<keyword evidence="3 8" id="KW-0946">Virion</keyword>
<dbReference type="InterPro" id="IPR043012">
    <property type="entry name" value="Bunya_nucleocap_N"/>
</dbReference>
<keyword evidence="10" id="KW-1185">Reference proteome</keyword>
<dbReference type="InterPro" id="IPR001784">
    <property type="entry name" value="Bunya_nucleocap"/>
</dbReference>
<dbReference type="InterPro" id="IPR043011">
    <property type="entry name" value="Bunya_nucleocap_C"/>
</dbReference>
<evidence type="ECO:0000313" key="9">
    <source>
        <dbReference type="EMBL" id="AEZ35263.1"/>
    </source>
</evidence>
<comment type="subcellular location">
    <subcellularLocation>
        <location evidence="8">Virion</location>
    </subcellularLocation>
    <text evidence="8">Located inside the virion, complexed with the viral RNA.</text>
</comment>
<sequence length="233" mass="26470">MSELVFDDPGQLVTSSFNPEVQYQNFKKEYISGMTYEHARVFFLSGKKAKEALTKRSEETVLSNFSGWRIPIANTHYPGNRNMALPDDALTLHRVSGFLARYLLEKVLSAPEAEKLIIKTKIINPIAASNGITWEDGPEIYLSFFPGAEMFLESFKFYPLAIGIYKVQKKMMDPKFLEKTMRQKYAGMDATTWTQTKTNEVINAVVVVSNLGWKKTNVSTAAREFLLKFGIQL</sequence>
<evidence type="ECO:0000256" key="7">
    <source>
        <dbReference type="ARBA" id="ARBA00033344"/>
    </source>
</evidence>
<evidence type="ECO:0000256" key="1">
    <source>
        <dbReference type="ARBA" id="ARBA00006516"/>
    </source>
</evidence>
<comment type="similarity">
    <text evidence="1 8">Belongs to the orthobunyavirus nucleocapsid protein family.</text>
</comment>
<accession>H6U329</accession>
<keyword evidence="6 8" id="KW-0687">Ribonucleoprotein</keyword>
<protein>
    <recommendedName>
        <fullName evidence="2 8">Nucleoprotein</fullName>
    </recommendedName>
    <alternativeName>
        <fullName evidence="7 8">Nucleocapsid protein</fullName>
    </alternativeName>
</protein>
<dbReference type="RefSeq" id="YP_010085065.1">
    <property type="nucleotide sequence ID" value="NC_055182.1"/>
</dbReference>
<dbReference type="Gene3D" id="1.10.472.180">
    <property type="entry name" value="Bunyavirus nucleocapsid (N) protein, C-terminal domain"/>
    <property type="match status" value="1"/>
</dbReference>
<dbReference type="KEGG" id="vg:65246737"/>